<protein>
    <submittedName>
        <fullName evidence="12">Transposase</fullName>
    </submittedName>
</protein>
<evidence type="ECO:0000313" key="13">
    <source>
        <dbReference type="Proteomes" id="UP000291187"/>
    </source>
</evidence>
<dbReference type="GO" id="GO:0032196">
    <property type="term" value="P:transposition"/>
    <property type="evidence" value="ECO:0007669"/>
    <property type="project" value="UniProtKB-KW"/>
</dbReference>
<evidence type="ECO:0000259" key="11">
    <source>
        <dbReference type="Pfam" id="PF12323"/>
    </source>
</evidence>
<dbReference type="NCBIfam" id="TIGR01766">
    <property type="entry name" value="IS200/IS605 family accessory protein TnpB-like domain"/>
    <property type="match status" value="1"/>
</dbReference>
<dbReference type="GO" id="GO:0003677">
    <property type="term" value="F:DNA binding"/>
    <property type="evidence" value="ECO:0007669"/>
    <property type="project" value="UniProtKB-KW"/>
</dbReference>
<evidence type="ECO:0000259" key="9">
    <source>
        <dbReference type="Pfam" id="PF01385"/>
    </source>
</evidence>
<dbReference type="GO" id="GO:0046872">
    <property type="term" value="F:metal ion binding"/>
    <property type="evidence" value="ECO:0007669"/>
    <property type="project" value="UniProtKB-KW"/>
</dbReference>
<dbReference type="NCBIfam" id="NF040570">
    <property type="entry name" value="guided_TnpB"/>
    <property type="match status" value="1"/>
</dbReference>
<keyword evidence="7" id="KW-0233">DNA recombination</keyword>
<evidence type="ECO:0000259" key="10">
    <source>
        <dbReference type="Pfam" id="PF07282"/>
    </source>
</evidence>
<dbReference type="PANTHER" id="PTHR30405">
    <property type="entry name" value="TRANSPOSASE"/>
    <property type="match status" value="1"/>
</dbReference>
<reference evidence="12 13" key="1">
    <citation type="submission" date="2018-12" db="EMBL/GenBank/DDBJ databases">
        <title>Unveiling genomic diversity among members of the Bifidobacterium pseudolongum species, a widely distributed gut commensal of the animal kingdom.</title>
        <authorList>
            <person name="Lugli G.A."/>
            <person name="Duranti S."/>
            <person name="Albert K."/>
            <person name="Mancabelli L."/>
            <person name="Napoli S."/>
            <person name="Viappiani A."/>
            <person name="Anzalone R."/>
            <person name="Longhi G."/>
            <person name="Milani C."/>
            <person name="Turroni F."/>
            <person name="Alessandri G."/>
            <person name="Sela D.A."/>
            <person name="Van Sinderen D."/>
            <person name="Ventura M."/>
        </authorList>
    </citation>
    <scope>NUCLEOTIDE SEQUENCE [LARGE SCALE GENOMIC DNA]</scope>
    <source>
        <strain evidence="12 13">2071B</strain>
    </source>
</reference>
<comment type="similarity">
    <text evidence="2">In the N-terminal section; belongs to the transposase 2 family.</text>
</comment>
<dbReference type="InterPro" id="IPR051399">
    <property type="entry name" value="RNA-guided_DNA_endo/Transpos"/>
</dbReference>
<dbReference type="NCBIfam" id="NF038280">
    <property type="entry name" value="IS607_TnpB"/>
    <property type="match status" value="1"/>
</dbReference>
<dbReference type="InterPro" id="IPR001959">
    <property type="entry name" value="Transposase"/>
</dbReference>
<dbReference type="RefSeq" id="WP_129864295.1">
    <property type="nucleotide sequence ID" value="NZ_RYUM01000009.1"/>
</dbReference>
<evidence type="ECO:0000256" key="5">
    <source>
        <dbReference type="ARBA" id="ARBA00022833"/>
    </source>
</evidence>
<evidence type="ECO:0000256" key="4">
    <source>
        <dbReference type="ARBA" id="ARBA00022723"/>
    </source>
</evidence>
<keyword evidence="5" id="KW-0862">Zinc</keyword>
<gene>
    <name evidence="12" type="ORF">PG2071B_0905</name>
</gene>
<dbReference type="Pfam" id="PF07282">
    <property type="entry name" value="Cas12f1-like_TNB"/>
    <property type="match status" value="1"/>
</dbReference>
<evidence type="ECO:0000256" key="7">
    <source>
        <dbReference type="ARBA" id="ARBA00023172"/>
    </source>
</evidence>
<dbReference type="Proteomes" id="UP000291187">
    <property type="component" value="Unassembled WGS sequence"/>
</dbReference>
<dbReference type="PANTHER" id="PTHR30405:SF11">
    <property type="entry name" value="RNA-GUIDED DNA ENDONUCLEASE RV2885C-RELATED"/>
    <property type="match status" value="1"/>
</dbReference>
<accession>A0A4Q5A5V6</accession>
<evidence type="ECO:0000256" key="3">
    <source>
        <dbReference type="ARBA" id="ARBA00022578"/>
    </source>
</evidence>
<feature type="region of interest" description="Disordered" evidence="8">
    <location>
        <begin position="390"/>
        <end position="439"/>
    </location>
</feature>
<evidence type="ECO:0000256" key="6">
    <source>
        <dbReference type="ARBA" id="ARBA00023125"/>
    </source>
</evidence>
<dbReference type="InterPro" id="IPR021027">
    <property type="entry name" value="Transposase_put_HTH"/>
</dbReference>
<evidence type="ECO:0000256" key="2">
    <source>
        <dbReference type="ARBA" id="ARBA00011044"/>
    </source>
</evidence>
<feature type="domain" description="Probable transposase IS891/IS1136/IS1341" evidence="9">
    <location>
        <begin position="192"/>
        <end position="303"/>
    </location>
</feature>
<proteinExistence type="inferred from homology"/>
<name>A0A4Q5A5V6_9BIFI</name>
<evidence type="ECO:0000256" key="1">
    <source>
        <dbReference type="ARBA" id="ARBA00008761"/>
    </source>
</evidence>
<feature type="domain" description="Cas12f1-like TNB" evidence="10">
    <location>
        <begin position="315"/>
        <end position="382"/>
    </location>
</feature>
<comment type="similarity">
    <text evidence="1">In the C-terminal section; belongs to the transposase 35 family.</text>
</comment>
<dbReference type="EMBL" id="RYUM01000009">
    <property type="protein sequence ID" value="RYQ19495.1"/>
    <property type="molecule type" value="Genomic_DNA"/>
</dbReference>
<dbReference type="InterPro" id="IPR010095">
    <property type="entry name" value="Cas12f1-like_TNB"/>
</dbReference>
<evidence type="ECO:0000313" key="12">
    <source>
        <dbReference type="EMBL" id="RYQ19495.1"/>
    </source>
</evidence>
<comment type="caution">
    <text evidence="12">The sequence shown here is derived from an EMBL/GenBank/DDBJ whole genome shotgun (WGS) entry which is preliminary data.</text>
</comment>
<dbReference type="InterPro" id="IPR053470">
    <property type="entry name" value="RNA-guided_DNA_endonuclease"/>
</dbReference>
<sequence length="439" mass="50192">MTSYEAVRVRLDPSPRQERLMESHAGGARYAYNLMLTHVQRQLALGERPDWTMYAMRRWWNEWKDELAPWWRENSKEAYNSAFEWLSRALRNWSDSRKGSRAGRRVGWPKYKSKRSSVPRFAYTTGSFGLIDGDPKALRMPRIGRVHCMENVARRVHGGRVVRMTVSRHAGFWYASLTIERQSAGTRPKTGKRESANHPVGVDLGVRTLATLSDGTTFPNPRNYVNAQRRLRHAQQTLSRRNKDMSHGRGSNRWNRALARVRRIHAHIAAQRADHIGKLTTWLATNYTDISIEDLNVQGMSHNRRLAKHILDADFHEFRRQLEYKTARAGTRLHVIDRWYPSSKTCSRCGTVKAKLPLSERVYHCDKCGLDMDRDLNAAINIMVAGSAPETLNARGGDARRDRRKPAAQTPAKREPSSQNNGMRLGAGPGNEAMQTTTN</sequence>
<organism evidence="12 13">
    <name type="scientific">Bifidobacterium pseudolongum subsp. globosum</name>
    <dbReference type="NCBI Taxonomy" id="1690"/>
    <lineage>
        <taxon>Bacteria</taxon>
        <taxon>Bacillati</taxon>
        <taxon>Actinomycetota</taxon>
        <taxon>Actinomycetes</taxon>
        <taxon>Bifidobacteriales</taxon>
        <taxon>Bifidobacteriaceae</taxon>
        <taxon>Bifidobacterium</taxon>
    </lineage>
</organism>
<dbReference type="AlphaFoldDB" id="A0A4Q5A5V6"/>
<keyword evidence="6" id="KW-0238">DNA-binding</keyword>
<keyword evidence="3" id="KW-0815">Transposition</keyword>
<dbReference type="GO" id="GO:0006310">
    <property type="term" value="P:DNA recombination"/>
    <property type="evidence" value="ECO:0007669"/>
    <property type="project" value="UniProtKB-KW"/>
</dbReference>
<evidence type="ECO:0000256" key="8">
    <source>
        <dbReference type="SAM" id="MobiDB-lite"/>
    </source>
</evidence>
<dbReference type="Pfam" id="PF12323">
    <property type="entry name" value="HTH_OrfB_IS605"/>
    <property type="match status" value="1"/>
</dbReference>
<dbReference type="Pfam" id="PF01385">
    <property type="entry name" value="OrfB_IS605"/>
    <property type="match status" value="1"/>
</dbReference>
<keyword evidence="4" id="KW-0479">Metal-binding</keyword>
<feature type="domain" description="Transposase putative helix-turn-helix" evidence="11">
    <location>
        <begin position="4"/>
        <end position="44"/>
    </location>
</feature>